<dbReference type="InterPro" id="IPR038726">
    <property type="entry name" value="PDDEXK_AddAB-type"/>
</dbReference>
<dbReference type="eggNOG" id="COG2887">
    <property type="taxonomic scope" value="Bacteria"/>
</dbReference>
<accession>E0RU02</accession>
<evidence type="ECO:0000259" key="1">
    <source>
        <dbReference type="Pfam" id="PF12705"/>
    </source>
</evidence>
<dbReference type="PaxDb" id="665571-STHERM_c00820"/>
<organism evidence="2 3">
    <name type="scientific">Winmispira thermophila (strain ATCC 49972 / DSM 6192 / RI 19.B1)</name>
    <name type="common">Spirochaeta thermophila</name>
    <dbReference type="NCBI Taxonomy" id="665571"/>
    <lineage>
        <taxon>Bacteria</taxon>
        <taxon>Pseudomonadati</taxon>
        <taxon>Spirochaetota</taxon>
        <taxon>Spirochaetia</taxon>
        <taxon>Winmispirales</taxon>
        <taxon>Winmispiraceae</taxon>
        <taxon>Winmispira</taxon>
    </lineage>
</organism>
<feature type="domain" description="PD-(D/E)XK endonuclease-like" evidence="1">
    <location>
        <begin position="583"/>
        <end position="861"/>
    </location>
</feature>
<protein>
    <recommendedName>
        <fullName evidence="1">PD-(D/E)XK endonuclease-like domain-containing protein</fullName>
    </recommendedName>
</protein>
<reference evidence="2 3" key="2">
    <citation type="journal article" date="2010" name="J. Bacteriol.">
        <title>Genome sequence of the polysaccharide-degrading, thermophilic anaerobe Spirochaeta thermophila DSM 6192.</title>
        <authorList>
            <person name="Angelov A."/>
            <person name="Liebl S."/>
            <person name="Ballschmiter M."/>
            <person name="Bomeke M."/>
            <person name="Lehmann R."/>
            <person name="Liesegang H."/>
            <person name="Daniel R."/>
            <person name="Liebl W."/>
        </authorList>
    </citation>
    <scope>NUCLEOTIDE SEQUENCE [LARGE SCALE GENOMIC DNA]</scope>
    <source>
        <strain evidence="3">ATCC 49972 / DSM 6192 / RI 19.B1</strain>
    </source>
</reference>
<dbReference type="Gene3D" id="3.90.320.10">
    <property type="match status" value="1"/>
</dbReference>
<dbReference type="EMBL" id="CP001698">
    <property type="protein sequence ID" value="ADN01058.1"/>
    <property type="molecule type" value="Genomic_DNA"/>
</dbReference>
<name>E0RU02_WINT6</name>
<reference key="1">
    <citation type="submission" date="2009-08" db="EMBL/GenBank/DDBJ databases">
        <title>The genome sequence of Spirochaeta thermophila DSM6192.</title>
        <authorList>
            <person name="Angelov A."/>
            <person name="Mientus M."/>
            <person name="Wittenberg S."/>
            <person name="Lehmann R."/>
            <person name="Liesegang H."/>
            <person name="Daniel R."/>
            <person name="Liebl W."/>
        </authorList>
    </citation>
    <scope>NUCLEOTIDE SEQUENCE</scope>
    <source>
        <strain>DSM 6192</strain>
    </source>
</reference>
<dbReference type="AlphaFoldDB" id="E0RU02"/>
<dbReference type="Proteomes" id="UP000001296">
    <property type="component" value="Chromosome"/>
</dbReference>
<gene>
    <name evidence="2" type="ordered locus">STHERM_c00820</name>
</gene>
<dbReference type="InterPro" id="IPR011604">
    <property type="entry name" value="PDDEXK-like_dom_sf"/>
</dbReference>
<dbReference type="RefSeq" id="WP_013312899.1">
    <property type="nucleotide sequence ID" value="NC_014484.1"/>
</dbReference>
<dbReference type="HOGENOM" id="CLU_012127_0_0_12"/>
<evidence type="ECO:0000313" key="2">
    <source>
        <dbReference type="EMBL" id="ADN01058.1"/>
    </source>
</evidence>
<sequence>MKVEVCDRPEEVSERVGRLLDEGWCVVFPSEVVRRSFLAALARRCGGIDAGRLHTWDRFVRDRFVGQGKIPAGPLHRVWAAAVLLSREEAQDYLAPVFGEVWERGGLEGFLASVLPEILLLDLGGRGDAPWDRALSWLAEGYRGVLEEAGLYETEEEVRRAAKEGRAPEERVVVVYPELYTAVGVPWEVLGPSWLGLSLRAGVPEDASVLVCYPDAVSEVRAALMEVRDALKEGEEVELVLADRGLLGLLAEEADLLGIPLSPEVGRALREVPGVRLLFLMDEARRTGWDFDSVRDLLLAGDVPWKEGWGEAVREAVERKVWGRKGWEKVGRVGELLRAVQGVMEAESFGALRKALDSWVQGWLGAWADDAEQRAWGFARGLLGQLSLLEGRTGVRVGRPWEVWIEALKAVPYVPGGGEGVPVYPYRVSAGAVGVRQWVLGASAEGVEVASIPVEFLPEDERGRLGVSTRRFTESFVYAYLRSGARMSMHRVQEEITHEVPSVFLLEGTVEERGMVEDHPLAVEQRVWRGEVVEVRPVEAMVDGFRRAEKVRERWGKGAEPLGGVAGELLERHGMRKGNELLLSPTVVQGFYECGLRAWYERVGGLEEASFRPGFIDRRSLGIVYHALLEEVFSPYVGRLLSEVRLPEGFRARVEKELEKHGAVVREFIEIVADRVTARLEGVIERLKRLFSGTPPARGARVGRIEGWERSPIAEGLALRGRLDLLVEDGAGNPVLFDFKYTNVPSFPHPDKLEEGRRFEMQLLLYALLLEKQEKRLVEDALYVSVEKDEVLSLRKRLVSRGNRNTQMYRDDEGLEDLFERLERTLVEIGQRMEGGQISYAEDRDICTTRAGGCPFRRVCRVRYTVREAE</sequence>
<dbReference type="Pfam" id="PF12705">
    <property type="entry name" value="PDDEXK_1"/>
    <property type="match status" value="1"/>
</dbReference>
<evidence type="ECO:0000313" key="3">
    <source>
        <dbReference type="Proteomes" id="UP000001296"/>
    </source>
</evidence>
<proteinExistence type="predicted"/>
<dbReference type="KEGG" id="sta:STHERM_c00820"/>